<dbReference type="InterPro" id="IPR013767">
    <property type="entry name" value="PAS_fold"/>
</dbReference>
<proteinExistence type="predicted"/>
<feature type="domain" description="PAC" evidence="11">
    <location>
        <begin position="279"/>
        <end position="331"/>
    </location>
</feature>
<dbReference type="CDD" id="cd00130">
    <property type="entry name" value="PAS"/>
    <property type="match status" value="2"/>
</dbReference>
<dbReference type="InterPro" id="IPR011712">
    <property type="entry name" value="Sig_transdc_His_kin_sub3_dim/P"/>
</dbReference>
<sequence length="552" mass="61793">MGAKRRKYFAVPFQTEQYWLSLRQHAEQRLKVKQGSSRRLSHERYPASLQATQREMSVREIELEMQNDELRVAQAALKSTGELYNRLYDQAPVGYVSMDARGIIIQSNLTASVLLDIAPEMLPGQPFTRFIFPDDQDIFHFLRQRLRDGSASCSAVLRMKKGEGATFSAMVEAKLSQEHFGPGVVLLVLTDITERTVAAAQLHASEERFRGVFENATLGMIIADMQGSWVNVNRALCEMLGYTGPELLEKGYLKLTHPDDVANSVQFGQRLCSGEIGSYRIEKRYLHKDGTAIWTVLSATTVCDASGLTRQYVGMVEDISARKLALDTLELSHEKLRQFIVHQERVKEGERIRVAREMHDELGSVLTGVKAHLSVARIHDQRNGGTLQPRLDDACSLLDTATAAVRRVITELRPSVLDQLGVWAALEWHAEEVCARAGLILHIRIHPDTALLEIDPERSTALFRILQEALTNVVRHAWATRVDVRVSHASSSIRMEVEDDGKGMDCDSLLTANSWGLAGMRERAHHFGGDIRFMAVAHGTLLVLQLPIREGA</sequence>
<keyword evidence="3" id="KW-0597">Phosphoprotein</keyword>
<dbReference type="Proteomes" id="UP000316665">
    <property type="component" value="Chromosome"/>
</dbReference>
<keyword evidence="13" id="KW-1185">Reference proteome</keyword>
<keyword evidence="8" id="KW-0902">Two-component regulatory system</keyword>
<dbReference type="Pfam" id="PF02518">
    <property type="entry name" value="HATPase_c"/>
    <property type="match status" value="1"/>
</dbReference>
<evidence type="ECO:0000256" key="1">
    <source>
        <dbReference type="ARBA" id="ARBA00000085"/>
    </source>
</evidence>
<gene>
    <name evidence="12" type="ORF">FJQ89_02780</name>
</gene>
<dbReference type="InterPro" id="IPR035965">
    <property type="entry name" value="PAS-like_dom_sf"/>
</dbReference>
<dbReference type="InterPro" id="IPR050482">
    <property type="entry name" value="Sensor_HK_TwoCompSys"/>
</dbReference>
<dbReference type="PROSITE" id="PS50112">
    <property type="entry name" value="PAS"/>
    <property type="match status" value="1"/>
</dbReference>
<evidence type="ECO:0000256" key="8">
    <source>
        <dbReference type="ARBA" id="ARBA00023012"/>
    </source>
</evidence>
<dbReference type="InterPro" id="IPR000700">
    <property type="entry name" value="PAS-assoc_C"/>
</dbReference>
<dbReference type="OrthoDB" id="9797605at2"/>
<dbReference type="AlphaFoldDB" id="A0A4Y6R946"/>
<comment type="catalytic activity">
    <reaction evidence="1">
        <text>ATP + protein L-histidine = ADP + protein N-phospho-L-histidine.</text>
        <dbReference type="EC" id="2.7.13.3"/>
    </reaction>
</comment>
<dbReference type="SUPFAM" id="SSF55874">
    <property type="entry name" value="ATPase domain of HSP90 chaperone/DNA topoisomerase II/histidine kinase"/>
    <property type="match status" value="1"/>
</dbReference>
<keyword evidence="6" id="KW-0418">Kinase</keyword>
<dbReference type="Gene3D" id="1.20.5.1930">
    <property type="match status" value="1"/>
</dbReference>
<name>A0A4Y6R946_9BURK</name>
<dbReference type="RefSeq" id="WP_141168945.1">
    <property type="nucleotide sequence ID" value="NZ_CP041185.1"/>
</dbReference>
<organism evidence="12 13">
    <name type="scientific">Janthinobacterium tructae</name>
    <dbReference type="NCBI Taxonomy" id="2590869"/>
    <lineage>
        <taxon>Bacteria</taxon>
        <taxon>Pseudomonadati</taxon>
        <taxon>Pseudomonadota</taxon>
        <taxon>Betaproteobacteria</taxon>
        <taxon>Burkholderiales</taxon>
        <taxon>Oxalobacteraceae</taxon>
        <taxon>Janthinobacterium</taxon>
    </lineage>
</organism>
<dbReference type="SUPFAM" id="SSF55785">
    <property type="entry name" value="PYP-like sensor domain (PAS domain)"/>
    <property type="match status" value="2"/>
</dbReference>
<feature type="domain" description="PAS" evidence="10">
    <location>
        <begin position="205"/>
        <end position="260"/>
    </location>
</feature>
<evidence type="ECO:0000313" key="12">
    <source>
        <dbReference type="EMBL" id="QDG69458.1"/>
    </source>
</evidence>
<dbReference type="CDD" id="cd16917">
    <property type="entry name" value="HATPase_UhpB-NarQ-NarX-like"/>
    <property type="match status" value="1"/>
</dbReference>
<dbReference type="InterPro" id="IPR001610">
    <property type="entry name" value="PAC"/>
</dbReference>
<dbReference type="Gene3D" id="3.30.450.20">
    <property type="entry name" value="PAS domain"/>
    <property type="match status" value="2"/>
</dbReference>
<dbReference type="PANTHER" id="PTHR24421:SF10">
    <property type="entry name" value="NITRATE_NITRITE SENSOR PROTEIN NARQ"/>
    <property type="match status" value="1"/>
</dbReference>
<evidence type="ECO:0000256" key="2">
    <source>
        <dbReference type="ARBA" id="ARBA00012438"/>
    </source>
</evidence>
<dbReference type="SMART" id="SM00086">
    <property type="entry name" value="PAC"/>
    <property type="match status" value="1"/>
</dbReference>
<accession>A0A4Y6R946</accession>
<dbReference type="GO" id="GO:0016020">
    <property type="term" value="C:membrane"/>
    <property type="evidence" value="ECO:0007669"/>
    <property type="project" value="InterPro"/>
</dbReference>
<dbReference type="Pfam" id="PF07730">
    <property type="entry name" value="HisKA_3"/>
    <property type="match status" value="1"/>
</dbReference>
<feature type="domain" description="Histidine kinase" evidence="9">
    <location>
        <begin position="462"/>
        <end position="550"/>
    </location>
</feature>
<evidence type="ECO:0000259" key="11">
    <source>
        <dbReference type="PROSITE" id="PS50113"/>
    </source>
</evidence>
<dbReference type="GO" id="GO:0046983">
    <property type="term" value="F:protein dimerization activity"/>
    <property type="evidence" value="ECO:0007669"/>
    <property type="project" value="InterPro"/>
</dbReference>
<dbReference type="SMART" id="SM00091">
    <property type="entry name" value="PAS"/>
    <property type="match status" value="2"/>
</dbReference>
<keyword evidence="4" id="KW-0808">Transferase</keyword>
<dbReference type="PANTHER" id="PTHR24421">
    <property type="entry name" value="NITRATE/NITRITE SENSOR PROTEIN NARX-RELATED"/>
    <property type="match status" value="1"/>
</dbReference>
<dbReference type="GO" id="GO:0000155">
    <property type="term" value="F:phosphorelay sensor kinase activity"/>
    <property type="evidence" value="ECO:0007669"/>
    <property type="project" value="InterPro"/>
</dbReference>
<evidence type="ECO:0000256" key="3">
    <source>
        <dbReference type="ARBA" id="ARBA00022553"/>
    </source>
</evidence>
<evidence type="ECO:0000256" key="7">
    <source>
        <dbReference type="ARBA" id="ARBA00022840"/>
    </source>
</evidence>
<dbReference type="PROSITE" id="PS50109">
    <property type="entry name" value="HIS_KIN"/>
    <property type="match status" value="1"/>
</dbReference>
<dbReference type="EMBL" id="CP041185">
    <property type="protein sequence ID" value="QDG69458.1"/>
    <property type="molecule type" value="Genomic_DNA"/>
</dbReference>
<dbReference type="KEGG" id="jas:FJQ89_02780"/>
<dbReference type="PROSITE" id="PS50113">
    <property type="entry name" value="PAC"/>
    <property type="match status" value="1"/>
</dbReference>
<protein>
    <recommendedName>
        <fullName evidence="2">histidine kinase</fullName>
        <ecNumber evidence="2">2.7.13.3</ecNumber>
    </recommendedName>
</protein>
<evidence type="ECO:0000256" key="6">
    <source>
        <dbReference type="ARBA" id="ARBA00022777"/>
    </source>
</evidence>
<evidence type="ECO:0000256" key="4">
    <source>
        <dbReference type="ARBA" id="ARBA00022679"/>
    </source>
</evidence>
<dbReference type="InterPro" id="IPR005467">
    <property type="entry name" value="His_kinase_dom"/>
</dbReference>
<evidence type="ECO:0000259" key="10">
    <source>
        <dbReference type="PROSITE" id="PS50112"/>
    </source>
</evidence>
<dbReference type="Gene3D" id="3.30.565.10">
    <property type="entry name" value="Histidine kinase-like ATPase, C-terminal domain"/>
    <property type="match status" value="1"/>
</dbReference>
<dbReference type="InterPro" id="IPR000014">
    <property type="entry name" value="PAS"/>
</dbReference>
<dbReference type="NCBIfam" id="TIGR00229">
    <property type="entry name" value="sensory_box"/>
    <property type="match status" value="2"/>
</dbReference>
<evidence type="ECO:0000313" key="13">
    <source>
        <dbReference type="Proteomes" id="UP000316665"/>
    </source>
</evidence>
<keyword evidence="7" id="KW-0067">ATP-binding</keyword>
<reference evidence="12 13" key="1">
    <citation type="submission" date="2019-06" db="EMBL/GenBank/DDBJ databases">
        <title>Complete genome sequence of Janthinobacterium sp. SNU WT3 isolated from diseased rainbow trout.</title>
        <authorList>
            <person name="Oh W.T."/>
            <person name="Park S.C."/>
        </authorList>
    </citation>
    <scope>NUCLEOTIDE SEQUENCE [LARGE SCALE GENOMIC DNA]</scope>
    <source>
        <strain evidence="12 13">SNU WT3</strain>
    </source>
</reference>
<dbReference type="Pfam" id="PF00989">
    <property type="entry name" value="PAS"/>
    <property type="match status" value="2"/>
</dbReference>
<dbReference type="EC" id="2.7.13.3" evidence="2"/>
<dbReference type="SMART" id="SM00387">
    <property type="entry name" value="HATPase_c"/>
    <property type="match status" value="1"/>
</dbReference>
<evidence type="ECO:0000259" key="9">
    <source>
        <dbReference type="PROSITE" id="PS50109"/>
    </source>
</evidence>
<dbReference type="GO" id="GO:0006355">
    <property type="term" value="P:regulation of DNA-templated transcription"/>
    <property type="evidence" value="ECO:0007669"/>
    <property type="project" value="InterPro"/>
</dbReference>
<dbReference type="InterPro" id="IPR036890">
    <property type="entry name" value="HATPase_C_sf"/>
</dbReference>
<keyword evidence="5" id="KW-0547">Nucleotide-binding</keyword>
<dbReference type="GO" id="GO:0005524">
    <property type="term" value="F:ATP binding"/>
    <property type="evidence" value="ECO:0007669"/>
    <property type="project" value="UniProtKB-KW"/>
</dbReference>
<dbReference type="InterPro" id="IPR003594">
    <property type="entry name" value="HATPase_dom"/>
</dbReference>
<evidence type="ECO:0000256" key="5">
    <source>
        <dbReference type="ARBA" id="ARBA00022741"/>
    </source>
</evidence>